<dbReference type="Proteomes" id="UP000887540">
    <property type="component" value="Unplaced"/>
</dbReference>
<evidence type="ECO:0000256" key="1">
    <source>
        <dbReference type="SAM" id="Phobius"/>
    </source>
</evidence>
<accession>A0A914EM14</accession>
<reference evidence="3" key="1">
    <citation type="submission" date="2022-11" db="UniProtKB">
        <authorList>
            <consortium name="WormBaseParasite"/>
        </authorList>
    </citation>
    <scope>IDENTIFICATION</scope>
</reference>
<dbReference type="WBParaSite" id="ACRNAN_scaffold8677.g23940.t1">
    <property type="protein sequence ID" value="ACRNAN_scaffold8677.g23940.t1"/>
    <property type="gene ID" value="ACRNAN_scaffold8677.g23940"/>
</dbReference>
<keyword evidence="1" id="KW-0812">Transmembrane</keyword>
<dbReference type="AlphaFoldDB" id="A0A914EM14"/>
<feature type="transmembrane region" description="Helical" evidence="1">
    <location>
        <begin position="90"/>
        <end position="113"/>
    </location>
</feature>
<evidence type="ECO:0000313" key="2">
    <source>
        <dbReference type="Proteomes" id="UP000887540"/>
    </source>
</evidence>
<name>A0A914EM14_9BILA</name>
<keyword evidence="1" id="KW-1133">Transmembrane helix</keyword>
<proteinExistence type="predicted"/>
<protein>
    <submittedName>
        <fullName evidence="3">GOLD domain-containing protein</fullName>
    </submittedName>
</protein>
<organism evidence="2 3">
    <name type="scientific">Acrobeloides nanus</name>
    <dbReference type="NCBI Taxonomy" id="290746"/>
    <lineage>
        <taxon>Eukaryota</taxon>
        <taxon>Metazoa</taxon>
        <taxon>Ecdysozoa</taxon>
        <taxon>Nematoda</taxon>
        <taxon>Chromadorea</taxon>
        <taxon>Rhabditida</taxon>
        <taxon>Tylenchina</taxon>
        <taxon>Cephalobomorpha</taxon>
        <taxon>Cephaloboidea</taxon>
        <taxon>Cephalobidae</taxon>
        <taxon>Acrobeloides</taxon>
    </lineage>
</organism>
<evidence type="ECO:0000313" key="3">
    <source>
        <dbReference type="WBParaSite" id="ACRNAN_scaffold8677.g23940.t1"/>
    </source>
</evidence>
<sequence length="114" mass="13792">MVILIRSMCLHQEMNFRLKVNVGRRILQENLYANFDFSYEEHLDRMKKRMSAAVDSCVIELPLNNINEIVRYRTESKWRRRVWQVSYAKVEIGIFAALQLLNFIILMLVLYHWK</sequence>
<keyword evidence="1" id="KW-0472">Membrane</keyword>
<keyword evidence="2" id="KW-1185">Reference proteome</keyword>